<evidence type="ECO:0000259" key="7">
    <source>
        <dbReference type="Pfam" id="PF02838"/>
    </source>
</evidence>
<dbReference type="InterPro" id="IPR015882">
    <property type="entry name" value="HEX_bac_N"/>
</dbReference>
<proteinExistence type="inferred from homology"/>
<dbReference type="Gene3D" id="3.20.20.80">
    <property type="entry name" value="Glycosidases"/>
    <property type="match status" value="1"/>
</dbReference>
<comment type="catalytic activity">
    <reaction evidence="1">
        <text>Hydrolysis of terminal non-reducing N-acetyl-D-hexosamine residues in N-acetyl-beta-D-hexosaminides.</text>
        <dbReference type="EC" id="3.2.1.52"/>
    </reaction>
</comment>
<dbReference type="RefSeq" id="WP_311593989.1">
    <property type="nucleotide sequence ID" value="NZ_JAVRHV010000006.1"/>
</dbReference>
<dbReference type="Gene3D" id="3.30.379.10">
    <property type="entry name" value="Chitobiase/beta-hexosaminidase domain 2-like"/>
    <property type="match status" value="1"/>
</dbReference>
<dbReference type="InterPro" id="IPR029018">
    <property type="entry name" value="Hex-like_dom2"/>
</dbReference>
<dbReference type="InterPro" id="IPR017853">
    <property type="entry name" value="GH"/>
</dbReference>
<organism evidence="8 9">
    <name type="scientific">Urechidicola vernalis</name>
    <dbReference type="NCBI Taxonomy" id="3075600"/>
    <lineage>
        <taxon>Bacteria</taxon>
        <taxon>Pseudomonadati</taxon>
        <taxon>Bacteroidota</taxon>
        <taxon>Flavobacteriia</taxon>
        <taxon>Flavobacteriales</taxon>
        <taxon>Flavobacteriaceae</taxon>
        <taxon>Urechidicola</taxon>
    </lineage>
</organism>
<keyword evidence="9" id="KW-1185">Reference proteome</keyword>
<dbReference type="Pfam" id="PF00728">
    <property type="entry name" value="Glyco_hydro_20"/>
    <property type="match status" value="1"/>
</dbReference>
<dbReference type="EC" id="3.2.1.52" evidence="3"/>
<dbReference type="Pfam" id="PF02838">
    <property type="entry name" value="Glyco_hydro_20b"/>
    <property type="match status" value="1"/>
</dbReference>
<keyword evidence="4" id="KW-0378">Hydrolase</keyword>
<evidence type="ECO:0000313" key="9">
    <source>
        <dbReference type="Proteomes" id="UP001252186"/>
    </source>
</evidence>
<evidence type="ECO:0000256" key="4">
    <source>
        <dbReference type="ARBA" id="ARBA00022801"/>
    </source>
</evidence>
<comment type="caution">
    <text evidence="8">The sequence shown here is derived from an EMBL/GenBank/DDBJ whole genome shotgun (WGS) entry which is preliminary data.</text>
</comment>
<accession>A0ABU2YA13</accession>
<evidence type="ECO:0000256" key="3">
    <source>
        <dbReference type="ARBA" id="ARBA00012663"/>
    </source>
</evidence>
<reference evidence="8 9" key="1">
    <citation type="submission" date="2023-09" db="EMBL/GenBank/DDBJ databases">
        <authorList>
            <person name="Rey-Velasco X."/>
        </authorList>
    </citation>
    <scope>NUCLEOTIDE SEQUENCE [LARGE SCALE GENOMIC DNA]</scope>
    <source>
        <strain evidence="8 9">P050</strain>
    </source>
</reference>
<evidence type="ECO:0000259" key="6">
    <source>
        <dbReference type="Pfam" id="PF00728"/>
    </source>
</evidence>
<evidence type="ECO:0000256" key="2">
    <source>
        <dbReference type="ARBA" id="ARBA00006285"/>
    </source>
</evidence>
<dbReference type="SUPFAM" id="SSF51445">
    <property type="entry name" value="(Trans)glycosidases"/>
    <property type="match status" value="1"/>
</dbReference>
<sequence length="687" mass="79740">MLKSHILRVLFAILIGFNNLSGFSQNNAKFEILPSPQRFEITGQSSIKFGEVKKLYADNLSKLPVHGTFLNELFSVNNEADADLVYRIDSTIQVDAEGYTLSINNNKIVIVGKDEAGLFYGVKSLEQLLEDAKDQKAFLPNCTITDFPKLKYRSIQLDIKHHLEKKSYYYDLMDYLAGLKVNAIIVEMEDKLKYEKHPLIGSDDGFTIEEWAELSNYANDRNIEISPLIQGLGHASFILKHDKYKALRDDPKSDWAFNPLDPRTYELQFDLYREAIKATPNGKYLHIGGDEVHTTGKNSGRSALDLQLEWLRKVCKFAEENNRIPIFWDDMPLKQAGVYKPMFNKNMTQEEVDEVWEKNEHKLVEFLDQFPKNCIYMRWNYHTPEALGNTKAMEWFRAHDLQVMGATAGQTRWVLMPQRESNIKEIKTFALSSIESGLNGLLLTLWDDDSPHFELYKRGINAFSEYTWSGDKRSKSELKSVFRHRQFSFETSGNEFSFIDNLEKPVGIWKNILLNGNKRNYLKGNENAIEKFVIDLPTEKKGVWSDKNKERIENAENTLKTCSKIESTLDKMKSEATRNSYTLEIYEQVNKLVQFSSNAVLKLRDYDKAQDKEEERMALEGLKLLSKEFTALRTEFEAVYGKTRVLNKPENYILDQDDHVHLSNQSLNFDWQFYAELLFLEKLEQLF</sequence>
<dbReference type="PANTHER" id="PTHR22600:SF57">
    <property type="entry name" value="BETA-N-ACETYLHEXOSAMINIDASE"/>
    <property type="match status" value="1"/>
</dbReference>
<keyword evidence="5" id="KW-0326">Glycosidase</keyword>
<evidence type="ECO:0000256" key="5">
    <source>
        <dbReference type="ARBA" id="ARBA00023295"/>
    </source>
</evidence>
<comment type="similarity">
    <text evidence="2">Belongs to the glycosyl hydrolase 20 family.</text>
</comment>
<dbReference type="SUPFAM" id="SSF55545">
    <property type="entry name" value="beta-N-acetylhexosaminidase-like domain"/>
    <property type="match status" value="1"/>
</dbReference>
<name>A0ABU2YA13_9FLAO</name>
<dbReference type="InterPro" id="IPR025705">
    <property type="entry name" value="Beta_hexosaminidase_sua/sub"/>
</dbReference>
<evidence type="ECO:0000256" key="1">
    <source>
        <dbReference type="ARBA" id="ARBA00001231"/>
    </source>
</evidence>
<dbReference type="EMBL" id="JAVRHV010000006">
    <property type="protein sequence ID" value="MDT0553903.1"/>
    <property type="molecule type" value="Genomic_DNA"/>
</dbReference>
<dbReference type="InterPro" id="IPR015883">
    <property type="entry name" value="Glyco_hydro_20_cat"/>
</dbReference>
<feature type="domain" description="Beta-hexosaminidase bacterial type N-terminal" evidence="7">
    <location>
        <begin position="31"/>
        <end position="146"/>
    </location>
</feature>
<protein>
    <recommendedName>
        <fullName evidence="3">beta-N-acetylhexosaminidase</fullName>
        <ecNumber evidence="3">3.2.1.52</ecNumber>
    </recommendedName>
</protein>
<dbReference type="PANTHER" id="PTHR22600">
    <property type="entry name" value="BETA-HEXOSAMINIDASE"/>
    <property type="match status" value="1"/>
</dbReference>
<dbReference type="Proteomes" id="UP001252186">
    <property type="component" value="Unassembled WGS sequence"/>
</dbReference>
<feature type="domain" description="Glycoside hydrolase family 20 catalytic" evidence="6">
    <location>
        <begin position="151"/>
        <end position="360"/>
    </location>
</feature>
<dbReference type="PRINTS" id="PR00738">
    <property type="entry name" value="GLHYDRLASE20"/>
</dbReference>
<gene>
    <name evidence="8" type="ORF">RM519_11645</name>
</gene>
<evidence type="ECO:0000313" key="8">
    <source>
        <dbReference type="EMBL" id="MDT0553903.1"/>
    </source>
</evidence>